<dbReference type="HOGENOM" id="CLU_803217_0_0_6"/>
<feature type="transmembrane region" description="Helical" evidence="1">
    <location>
        <begin position="262"/>
        <end position="281"/>
    </location>
</feature>
<sequence length="380" mass="44057">MDKKYLNLEVSGSKIRIDEIEFDKNNLYDYIFPFNFFIDLVNGIVDGDETNKSMCLINFNNLIKLINVIQFYEMDFNGLSEKFLHIFNSIFPYIKKNYEGELGVDMFLKNLCDILNKEVSDIYSNHLTGEFILKLSLYNGVNEIQEKNNSLRLGSELDSVKRKYNQALIDLKKYENSLKNKTSVELYSEIGNYFKKLENKYRRSFLIFLFLTLILTVGYNPLVGVWDNFLSLFCSLSININTTCMVLNDQPLYPFNGNTLKYIIFKIAILLVGVTLATYFLRLTSFYQLRQEQSKQTKLELEAFPDFVSGMSKSVANNIREELALKYFGKDVDKTQLDKSGNLLQEQLLAGIELIKVNTELMKLKNTSNEANKAEENNHI</sequence>
<accession>S3NN58</accession>
<dbReference type="PATRIC" id="fig|421052.3.peg.620"/>
<proteinExistence type="predicted"/>
<dbReference type="EMBL" id="ATGI01000006">
    <property type="protein sequence ID" value="EPF79743.1"/>
    <property type="molecule type" value="Genomic_DNA"/>
</dbReference>
<organism evidence="2 3">
    <name type="scientific">Acinetobacter rudis CIP 110305</name>
    <dbReference type="NCBI Taxonomy" id="421052"/>
    <lineage>
        <taxon>Bacteria</taxon>
        <taxon>Pseudomonadati</taxon>
        <taxon>Pseudomonadota</taxon>
        <taxon>Gammaproteobacteria</taxon>
        <taxon>Moraxellales</taxon>
        <taxon>Moraxellaceae</taxon>
        <taxon>Acinetobacter</taxon>
    </lineage>
</organism>
<evidence type="ECO:0000256" key="1">
    <source>
        <dbReference type="SAM" id="Phobius"/>
    </source>
</evidence>
<name>S3NN58_9GAMM</name>
<comment type="caution">
    <text evidence="2">The sequence shown here is derived from an EMBL/GenBank/DDBJ whole genome shotgun (WGS) entry which is preliminary data.</text>
</comment>
<feature type="transmembrane region" description="Helical" evidence="1">
    <location>
        <begin position="205"/>
        <end position="226"/>
    </location>
</feature>
<keyword evidence="1" id="KW-0812">Transmembrane</keyword>
<protein>
    <submittedName>
        <fullName evidence="2">Uncharacterized protein</fullName>
    </submittedName>
</protein>
<dbReference type="AlphaFoldDB" id="S3NN58"/>
<reference evidence="2 3" key="1">
    <citation type="submission" date="2013-06" db="EMBL/GenBank/DDBJ databases">
        <title>The Genome Sequence of Acinetobacter rudis CIP 110305.</title>
        <authorList>
            <consortium name="The Broad Institute Genome Sequencing Platform"/>
            <consortium name="The Broad Institute Genome Sequencing Center for Infectious Disease"/>
            <person name="Cerqueira G."/>
            <person name="Feldgarden M."/>
            <person name="Courvalin P."/>
            <person name="Perichon B."/>
            <person name="Grillot-Courvalin C."/>
            <person name="Clermont D."/>
            <person name="Rocha E."/>
            <person name="Yoon E.-J."/>
            <person name="Nemec A."/>
            <person name="Young S.K."/>
            <person name="Zeng Q."/>
            <person name="Gargeya S."/>
            <person name="Fitzgerald M."/>
            <person name="Abouelleil A."/>
            <person name="Alvarado L."/>
            <person name="Berlin A.M."/>
            <person name="Chapman S.B."/>
            <person name="Dewar J."/>
            <person name="Goldberg J."/>
            <person name="Griggs A."/>
            <person name="Gujja S."/>
            <person name="Hansen M."/>
            <person name="Howarth C."/>
            <person name="Imamovic A."/>
            <person name="Larimer J."/>
            <person name="McCowan C."/>
            <person name="Murphy C."/>
            <person name="Pearson M."/>
            <person name="Priest M."/>
            <person name="Roberts A."/>
            <person name="Saif S."/>
            <person name="Shea T."/>
            <person name="Sykes S."/>
            <person name="Wortman J."/>
            <person name="Nusbaum C."/>
            <person name="Birren B."/>
        </authorList>
    </citation>
    <scope>NUCLEOTIDE SEQUENCE [LARGE SCALE GENOMIC DNA]</scope>
    <source>
        <strain evidence="2 3">CIP 110305</strain>
    </source>
</reference>
<dbReference type="Proteomes" id="UP000014568">
    <property type="component" value="Unassembled WGS sequence"/>
</dbReference>
<evidence type="ECO:0000313" key="3">
    <source>
        <dbReference type="Proteomes" id="UP000014568"/>
    </source>
</evidence>
<gene>
    <name evidence="2" type="ORF">F945_00631</name>
</gene>
<keyword evidence="1" id="KW-1133">Transmembrane helix</keyword>
<dbReference type="RefSeq" id="WP_016655062.1">
    <property type="nucleotide sequence ID" value="NZ_KE340351.1"/>
</dbReference>
<keyword evidence="3" id="KW-1185">Reference proteome</keyword>
<evidence type="ECO:0000313" key="2">
    <source>
        <dbReference type="EMBL" id="EPF79743.1"/>
    </source>
</evidence>
<dbReference type="eggNOG" id="ENOG5031SH0">
    <property type="taxonomic scope" value="Bacteria"/>
</dbReference>
<keyword evidence="1" id="KW-0472">Membrane</keyword>